<evidence type="ECO:0000256" key="2">
    <source>
        <dbReference type="SAM" id="Phobius"/>
    </source>
</evidence>
<dbReference type="SMART" id="SM00355">
    <property type="entry name" value="ZnF_C2H2"/>
    <property type="match status" value="3"/>
</dbReference>
<accession>A0A504YDE4</accession>
<keyword evidence="2" id="KW-1133">Transmembrane helix</keyword>
<comment type="caution">
    <text evidence="4">The sequence shown here is derived from an EMBL/GenBank/DDBJ whole genome shotgun (WGS) entry which is preliminary data.</text>
</comment>
<name>A0A504YDE4_FASGI</name>
<proteinExistence type="predicted"/>
<keyword evidence="5" id="KW-1185">Reference proteome</keyword>
<dbReference type="Proteomes" id="UP000316759">
    <property type="component" value="Unassembled WGS sequence"/>
</dbReference>
<protein>
    <submittedName>
        <fullName evidence="4">MBD2-interacting zinc finger protein</fullName>
    </submittedName>
</protein>
<sequence>MPPGRKSQLHGVQLWLDCGWTNCEKQFSSLTELKQHQSDHYKVLKEEAAYTSCTPLCGICHTPLNLNDYDSVERHSYYHAWSIHLRVKGRELQVLNNWPPCLSDTSSRNMVPELPTKFECGWEYCDYRTNDISEFFSHVSRHSEVSFHEILFNFLFIFPWLSIHIMVILVFAVLTC</sequence>
<dbReference type="AlphaFoldDB" id="A0A504YDE4"/>
<feature type="domain" description="C2H2-type" evidence="3">
    <location>
        <begin position="16"/>
        <end position="40"/>
    </location>
</feature>
<dbReference type="OrthoDB" id="6077919at2759"/>
<evidence type="ECO:0000313" key="4">
    <source>
        <dbReference type="EMBL" id="TPP59154.1"/>
    </source>
</evidence>
<keyword evidence="1" id="KW-0479">Metal-binding</keyword>
<gene>
    <name evidence="4" type="ORF">FGIG_12029</name>
</gene>
<dbReference type="PROSITE" id="PS50157">
    <property type="entry name" value="ZINC_FINGER_C2H2_2"/>
    <property type="match status" value="1"/>
</dbReference>
<dbReference type="GO" id="GO:0008270">
    <property type="term" value="F:zinc ion binding"/>
    <property type="evidence" value="ECO:0007669"/>
    <property type="project" value="UniProtKB-KW"/>
</dbReference>
<evidence type="ECO:0000259" key="3">
    <source>
        <dbReference type="PROSITE" id="PS50157"/>
    </source>
</evidence>
<reference evidence="4 5" key="1">
    <citation type="submission" date="2019-04" db="EMBL/GenBank/DDBJ databases">
        <title>Annotation for the trematode Fasciola gigantica.</title>
        <authorList>
            <person name="Choi Y.-J."/>
        </authorList>
    </citation>
    <scope>NUCLEOTIDE SEQUENCE [LARGE SCALE GENOMIC DNA]</scope>
    <source>
        <strain evidence="4">Uganda_cow_1</strain>
    </source>
</reference>
<evidence type="ECO:0000256" key="1">
    <source>
        <dbReference type="PROSITE-ProRule" id="PRU00042"/>
    </source>
</evidence>
<organism evidence="4 5">
    <name type="scientific">Fasciola gigantica</name>
    <name type="common">Giant liver fluke</name>
    <dbReference type="NCBI Taxonomy" id="46835"/>
    <lineage>
        <taxon>Eukaryota</taxon>
        <taxon>Metazoa</taxon>
        <taxon>Spiralia</taxon>
        <taxon>Lophotrochozoa</taxon>
        <taxon>Platyhelminthes</taxon>
        <taxon>Trematoda</taxon>
        <taxon>Digenea</taxon>
        <taxon>Plagiorchiida</taxon>
        <taxon>Echinostomata</taxon>
        <taxon>Echinostomatoidea</taxon>
        <taxon>Fasciolidae</taxon>
        <taxon>Fasciola</taxon>
    </lineage>
</organism>
<keyword evidence="1" id="KW-0863">Zinc-finger</keyword>
<feature type="transmembrane region" description="Helical" evidence="2">
    <location>
        <begin position="150"/>
        <end position="174"/>
    </location>
</feature>
<dbReference type="PROSITE" id="PS00028">
    <property type="entry name" value="ZINC_FINGER_C2H2_1"/>
    <property type="match status" value="1"/>
</dbReference>
<dbReference type="EMBL" id="SUNJ01011088">
    <property type="protein sequence ID" value="TPP59154.1"/>
    <property type="molecule type" value="Genomic_DNA"/>
</dbReference>
<keyword evidence="2" id="KW-0812">Transmembrane</keyword>
<evidence type="ECO:0000313" key="5">
    <source>
        <dbReference type="Proteomes" id="UP000316759"/>
    </source>
</evidence>
<dbReference type="InterPro" id="IPR013087">
    <property type="entry name" value="Znf_C2H2_type"/>
</dbReference>
<keyword evidence="2" id="KW-0472">Membrane</keyword>
<keyword evidence="1" id="KW-0862">Zinc</keyword>